<comment type="caution">
    <text evidence="1">The sequence shown here is derived from an EMBL/GenBank/DDBJ whole genome shotgun (WGS) entry which is preliminary data.</text>
</comment>
<evidence type="ECO:0000313" key="1">
    <source>
        <dbReference type="EMBL" id="PPQ81545.1"/>
    </source>
</evidence>
<keyword evidence="2" id="KW-1185">Reference proteome</keyword>
<dbReference type="AlphaFoldDB" id="A0A409WSP4"/>
<evidence type="ECO:0000313" key="2">
    <source>
        <dbReference type="Proteomes" id="UP000283269"/>
    </source>
</evidence>
<protein>
    <submittedName>
        <fullName evidence="1">Uncharacterized protein</fullName>
    </submittedName>
</protein>
<dbReference type="InParanoid" id="A0A409WSP4"/>
<accession>A0A409WSP4</accession>
<proteinExistence type="predicted"/>
<gene>
    <name evidence="1" type="ORF">CVT25_013427</name>
</gene>
<dbReference type="EMBL" id="NHYD01003238">
    <property type="protein sequence ID" value="PPQ81545.1"/>
    <property type="molecule type" value="Genomic_DNA"/>
</dbReference>
<organism evidence="1 2">
    <name type="scientific">Psilocybe cyanescens</name>
    <dbReference type="NCBI Taxonomy" id="93625"/>
    <lineage>
        <taxon>Eukaryota</taxon>
        <taxon>Fungi</taxon>
        <taxon>Dikarya</taxon>
        <taxon>Basidiomycota</taxon>
        <taxon>Agaricomycotina</taxon>
        <taxon>Agaricomycetes</taxon>
        <taxon>Agaricomycetidae</taxon>
        <taxon>Agaricales</taxon>
        <taxon>Agaricineae</taxon>
        <taxon>Strophariaceae</taxon>
        <taxon>Psilocybe</taxon>
    </lineage>
</organism>
<reference evidence="1 2" key="1">
    <citation type="journal article" date="2018" name="Evol. Lett.">
        <title>Horizontal gene cluster transfer increased hallucinogenic mushroom diversity.</title>
        <authorList>
            <person name="Reynolds H.T."/>
            <person name="Vijayakumar V."/>
            <person name="Gluck-Thaler E."/>
            <person name="Korotkin H.B."/>
            <person name="Matheny P.B."/>
            <person name="Slot J.C."/>
        </authorList>
    </citation>
    <scope>NUCLEOTIDE SEQUENCE [LARGE SCALE GENOMIC DNA]</scope>
    <source>
        <strain evidence="1 2">2631</strain>
    </source>
</reference>
<dbReference type="Proteomes" id="UP000283269">
    <property type="component" value="Unassembled WGS sequence"/>
</dbReference>
<name>A0A409WSP4_PSICY</name>
<sequence>MPQRMTLRIASHLQQSFVGETTAANEQGIEAPGRINTLTSSSQVIRRAQHAGTLLPLLAPKAQDAKEDVRRRCAPP</sequence>